<sequence>MTAVQIQLYAGNSGGASIDSLWADAAKNSLRRGKLRNGNDPAVN</sequence>
<evidence type="ECO:0000313" key="1">
    <source>
        <dbReference type="EMBL" id="MBB3066822.1"/>
    </source>
</evidence>
<gene>
    <name evidence="1" type="ORF">FHR98_003133</name>
</gene>
<organism evidence="1 2">
    <name type="scientific">Limibacillus halophilus</name>
    <dbReference type="NCBI Taxonomy" id="1579333"/>
    <lineage>
        <taxon>Bacteria</taxon>
        <taxon>Pseudomonadati</taxon>
        <taxon>Pseudomonadota</taxon>
        <taxon>Alphaproteobacteria</taxon>
        <taxon>Rhodospirillales</taxon>
        <taxon>Rhodovibrionaceae</taxon>
        <taxon>Limibacillus</taxon>
    </lineage>
</organism>
<accession>A0A839SWF5</accession>
<comment type="caution">
    <text evidence="1">The sequence shown here is derived from an EMBL/GenBank/DDBJ whole genome shotgun (WGS) entry which is preliminary data.</text>
</comment>
<dbReference type="AlphaFoldDB" id="A0A839SWF5"/>
<reference evidence="1 2" key="1">
    <citation type="submission" date="2020-08" db="EMBL/GenBank/DDBJ databases">
        <title>Genomic Encyclopedia of Type Strains, Phase III (KMG-III): the genomes of soil and plant-associated and newly described type strains.</title>
        <authorList>
            <person name="Whitman W."/>
        </authorList>
    </citation>
    <scope>NUCLEOTIDE SEQUENCE [LARGE SCALE GENOMIC DNA]</scope>
    <source>
        <strain evidence="1 2">CECT 8803</strain>
    </source>
</reference>
<dbReference type="EMBL" id="JACHXA010000011">
    <property type="protein sequence ID" value="MBB3066822.1"/>
    <property type="molecule type" value="Genomic_DNA"/>
</dbReference>
<evidence type="ECO:0000313" key="2">
    <source>
        <dbReference type="Proteomes" id="UP000581135"/>
    </source>
</evidence>
<proteinExistence type="predicted"/>
<dbReference type="Proteomes" id="UP000581135">
    <property type="component" value="Unassembled WGS sequence"/>
</dbReference>
<protein>
    <submittedName>
        <fullName evidence="1">Uncharacterized protein</fullName>
    </submittedName>
</protein>
<keyword evidence="2" id="KW-1185">Reference proteome</keyword>
<name>A0A839SWF5_9PROT</name>